<sequence>MTARATVGRWLLAGVLAVGAVALLVKPGGASKVLGLAMAAVAVTMLVRKDRTSATVLAVVLLGAAVAFLALFLTGNAQMIVDWYHR</sequence>
<evidence type="ECO:0000313" key="2">
    <source>
        <dbReference type="EMBL" id="TWD17200.1"/>
    </source>
</evidence>
<dbReference type="AlphaFoldDB" id="A0A560WI00"/>
<dbReference type="Proteomes" id="UP000315628">
    <property type="component" value="Unassembled WGS sequence"/>
</dbReference>
<evidence type="ECO:0000313" key="3">
    <source>
        <dbReference type="Proteomes" id="UP000315628"/>
    </source>
</evidence>
<gene>
    <name evidence="2" type="ORF">FB557_0767</name>
</gene>
<comment type="caution">
    <text evidence="2">The sequence shown here is derived from an EMBL/GenBank/DDBJ whole genome shotgun (WGS) entry which is preliminary data.</text>
</comment>
<feature type="transmembrane region" description="Helical" evidence="1">
    <location>
        <begin position="7"/>
        <end position="24"/>
    </location>
</feature>
<organism evidence="2 3">
    <name type="scientific">Marihabitans asiaticum</name>
    <dbReference type="NCBI Taxonomy" id="415218"/>
    <lineage>
        <taxon>Bacteria</taxon>
        <taxon>Bacillati</taxon>
        <taxon>Actinomycetota</taxon>
        <taxon>Actinomycetes</taxon>
        <taxon>Micrococcales</taxon>
        <taxon>Intrasporangiaceae</taxon>
        <taxon>Marihabitans</taxon>
    </lineage>
</organism>
<protein>
    <submittedName>
        <fullName evidence="2">Uncharacterized protein</fullName>
    </submittedName>
</protein>
<name>A0A560WI00_9MICO</name>
<keyword evidence="1" id="KW-0812">Transmembrane</keyword>
<dbReference type="EMBL" id="VIUW01000001">
    <property type="protein sequence ID" value="TWD17200.1"/>
    <property type="molecule type" value="Genomic_DNA"/>
</dbReference>
<accession>A0A560WI00</accession>
<feature type="transmembrane region" description="Helical" evidence="1">
    <location>
        <begin position="54"/>
        <end position="73"/>
    </location>
</feature>
<proteinExistence type="predicted"/>
<keyword evidence="1" id="KW-1133">Transmembrane helix</keyword>
<keyword evidence="1" id="KW-0472">Membrane</keyword>
<keyword evidence="3" id="KW-1185">Reference proteome</keyword>
<reference evidence="2 3" key="1">
    <citation type="submission" date="2019-06" db="EMBL/GenBank/DDBJ databases">
        <title>Sequencing the genomes of 1000 actinobacteria strains.</title>
        <authorList>
            <person name="Klenk H.-P."/>
        </authorList>
    </citation>
    <scope>NUCLEOTIDE SEQUENCE [LARGE SCALE GENOMIC DNA]</scope>
    <source>
        <strain evidence="2 3">DSM 18935</strain>
    </source>
</reference>
<evidence type="ECO:0000256" key="1">
    <source>
        <dbReference type="SAM" id="Phobius"/>
    </source>
</evidence>